<dbReference type="SUPFAM" id="SSF88713">
    <property type="entry name" value="Glycoside hydrolase/deacetylase"/>
    <property type="match status" value="1"/>
</dbReference>
<dbReference type="Gene3D" id="3.20.20.370">
    <property type="entry name" value="Glycoside hydrolase/deacetylase"/>
    <property type="match status" value="1"/>
</dbReference>
<proteinExistence type="predicted"/>
<dbReference type="PANTHER" id="PTHR34216:SF3">
    <property type="entry name" value="POLY-BETA-1,6-N-ACETYL-D-GLUCOSAMINE N-DEACETYLASE"/>
    <property type="match status" value="1"/>
</dbReference>
<accession>A0A3B0WCJ6</accession>
<comment type="subcellular location">
    <subcellularLocation>
        <location evidence="1">Secreted</location>
    </subcellularLocation>
</comment>
<dbReference type="GO" id="GO:0005576">
    <property type="term" value="C:extracellular region"/>
    <property type="evidence" value="ECO:0007669"/>
    <property type="project" value="UniProtKB-SubCell"/>
</dbReference>
<name>A0A3B0WCJ6_9ZZZZ</name>
<dbReference type="InterPro" id="IPR051398">
    <property type="entry name" value="Polysacch_Deacetylase"/>
</dbReference>
<evidence type="ECO:0000256" key="1">
    <source>
        <dbReference type="ARBA" id="ARBA00004613"/>
    </source>
</evidence>
<evidence type="ECO:0000313" key="4">
    <source>
        <dbReference type="EMBL" id="VAW53031.1"/>
    </source>
</evidence>
<evidence type="ECO:0000259" key="3">
    <source>
        <dbReference type="Pfam" id="PF01522"/>
    </source>
</evidence>
<dbReference type="PANTHER" id="PTHR34216">
    <property type="match status" value="1"/>
</dbReference>
<dbReference type="GO" id="GO:0005975">
    <property type="term" value="P:carbohydrate metabolic process"/>
    <property type="evidence" value="ECO:0007669"/>
    <property type="project" value="InterPro"/>
</dbReference>
<sequence>DQYEVGGVLFSEFDIPLTCYAITDFLDNKMWPWDDQIRYILENTKKNNIQGHYTDGTDFSLNDIKHNTKKLTRYFQNQIKEHSHENLYKWLSSFYTLTDVEIPTSVPDIYKPMSWSDAQRFTDSGHLIAPHTLTHRILTQLPLYEVEKEIKNSIVRVKEMLSHSSKSFAYPTGRPQDFNNQIIEVLKKEEMLCAVDTRHLHALSSIDLYRIPRFHLPNTQFEFIQYLSFFEELKRNIRGN</sequence>
<dbReference type="EMBL" id="UOFF01000011">
    <property type="protein sequence ID" value="VAW53031.1"/>
    <property type="molecule type" value="Genomic_DNA"/>
</dbReference>
<dbReference type="CDD" id="cd10918">
    <property type="entry name" value="CE4_NodB_like_5s_6s"/>
    <property type="match status" value="1"/>
</dbReference>
<reference evidence="4" key="1">
    <citation type="submission" date="2018-06" db="EMBL/GenBank/DDBJ databases">
        <authorList>
            <person name="Zhirakovskaya E."/>
        </authorList>
    </citation>
    <scope>NUCLEOTIDE SEQUENCE</scope>
</reference>
<keyword evidence="2" id="KW-0732">Signal</keyword>
<protein>
    <recommendedName>
        <fullName evidence="3">NodB homology domain-containing protein</fullName>
    </recommendedName>
</protein>
<evidence type="ECO:0000256" key="2">
    <source>
        <dbReference type="ARBA" id="ARBA00022729"/>
    </source>
</evidence>
<dbReference type="InterPro" id="IPR002509">
    <property type="entry name" value="NODB_dom"/>
</dbReference>
<feature type="domain" description="NodB homology" evidence="3">
    <location>
        <begin position="105"/>
        <end position="188"/>
    </location>
</feature>
<gene>
    <name evidence="4" type="ORF">MNBD_GAMMA07-1426</name>
</gene>
<dbReference type="InterPro" id="IPR011330">
    <property type="entry name" value="Glyco_hydro/deAcase_b/a-brl"/>
</dbReference>
<organism evidence="4">
    <name type="scientific">hydrothermal vent metagenome</name>
    <dbReference type="NCBI Taxonomy" id="652676"/>
    <lineage>
        <taxon>unclassified sequences</taxon>
        <taxon>metagenomes</taxon>
        <taxon>ecological metagenomes</taxon>
    </lineage>
</organism>
<dbReference type="Pfam" id="PF01522">
    <property type="entry name" value="Polysacc_deac_1"/>
    <property type="match status" value="1"/>
</dbReference>
<dbReference type="GO" id="GO:0016810">
    <property type="term" value="F:hydrolase activity, acting on carbon-nitrogen (but not peptide) bonds"/>
    <property type="evidence" value="ECO:0007669"/>
    <property type="project" value="InterPro"/>
</dbReference>
<dbReference type="AlphaFoldDB" id="A0A3B0WCJ6"/>
<feature type="non-terminal residue" evidence="4">
    <location>
        <position position="1"/>
    </location>
</feature>